<keyword evidence="14" id="KW-0677">Repeat</keyword>
<evidence type="ECO:0000259" key="38">
    <source>
        <dbReference type="PROSITE" id="PS51977"/>
    </source>
</evidence>
<feature type="domain" description="BRCT" evidence="35">
    <location>
        <begin position="377"/>
        <end position="455"/>
    </location>
</feature>
<dbReference type="GO" id="GO:1990404">
    <property type="term" value="F:NAD+-protein mono-ADP-ribosyltransferase activity"/>
    <property type="evidence" value="ECO:0007669"/>
    <property type="project" value="TreeGrafter"/>
</dbReference>
<dbReference type="SUPFAM" id="SSF57716">
    <property type="entry name" value="Glucocorticoid receptor-like (DNA-binding domain)"/>
    <property type="match status" value="2"/>
</dbReference>
<feature type="domain" description="PARP-type" evidence="34">
    <location>
        <begin position="7"/>
        <end position="89"/>
    </location>
</feature>
<dbReference type="GO" id="GO:0005730">
    <property type="term" value="C:nucleolus"/>
    <property type="evidence" value="ECO:0007669"/>
    <property type="project" value="UniProtKB-SubCell"/>
</dbReference>
<dbReference type="GO" id="GO:0003950">
    <property type="term" value="F:NAD+ poly-ADP-ribosyltransferase activity"/>
    <property type="evidence" value="ECO:0007669"/>
    <property type="project" value="UniProtKB-UniRule"/>
</dbReference>
<dbReference type="PANTHER" id="PTHR10459:SF112">
    <property type="entry name" value="POLY [ADP-RIBOSE] POLYMERASE 1"/>
    <property type="match status" value="1"/>
</dbReference>
<dbReference type="PROSITE" id="PS52007">
    <property type="entry name" value="PADR1"/>
    <property type="match status" value="1"/>
</dbReference>
<dbReference type="SUPFAM" id="SSF142921">
    <property type="entry name" value="WGR domain-like"/>
    <property type="match status" value="1"/>
</dbReference>
<evidence type="ECO:0000256" key="25">
    <source>
        <dbReference type="ARBA" id="ARBA00024164"/>
    </source>
</evidence>
<comment type="subcellular location">
    <subcellularLocation>
        <location evidence="1">Chromosome</location>
    </subcellularLocation>
    <subcellularLocation>
        <location evidence="2">Cytoplasm</location>
        <location evidence="2">Cytosol</location>
    </subcellularLocation>
    <subcellularLocation>
        <location evidence="3">Nucleus</location>
        <location evidence="3">Nucleolus</location>
    </subcellularLocation>
</comment>
<keyword evidence="20 32" id="KW-0520">NAD</keyword>
<keyword evidence="15" id="KW-0013">ADP-ribosylation</keyword>
<comment type="similarity">
    <text evidence="26">Belongs to the ARTD/PARP family.</text>
</comment>
<dbReference type="AlphaFoldDB" id="A0A0P4W0D4"/>
<keyword evidence="6" id="KW-0963">Cytoplasm</keyword>
<keyword evidence="7" id="KW-1017">Isopeptide bond</keyword>
<reference evidence="39" key="1">
    <citation type="submission" date="2015-09" db="EMBL/GenBank/DDBJ databases">
        <title>Scylla olivacea transcriptome.</title>
        <authorList>
            <person name="Ikhwanuddin M."/>
        </authorList>
    </citation>
    <scope>NUCLEOTIDE SEQUENCE</scope>
</reference>
<dbReference type="InterPro" id="IPR001510">
    <property type="entry name" value="Znf_PARP"/>
</dbReference>
<dbReference type="Gene3D" id="1.10.20.130">
    <property type="match status" value="1"/>
</dbReference>
<dbReference type="Pfam" id="PF00533">
    <property type="entry name" value="BRCT"/>
    <property type="match status" value="1"/>
</dbReference>
<evidence type="ECO:0000256" key="29">
    <source>
        <dbReference type="ARBA" id="ARBA00048339"/>
    </source>
</evidence>
<dbReference type="Gene3D" id="2.20.25.630">
    <property type="match status" value="1"/>
</dbReference>
<dbReference type="SMART" id="SM01336">
    <property type="entry name" value="zf-PARP"/>
    <property type="match status" value="2"/>
</dbReference>
<keyword evidence="8" id="KW-0021">Allosteric enzyme</keyword>
<evidence type="ECO:0000256" key="11">
    <source>
        <dbReference type="ARBA" id="ARBA00022679"/>
    </source>
</evidence>
<dbReference type="CDD" id="cd17747">
    <property type="entry name" value="BRCT_PARP1"/>
    <property type="match status" value="1"/>
</dbReference>
<dbReference type="EMBL" id="GDRN01082474">
    <property type="protein sequence ID" value="JAI61826.1"/>
    <property type="molecule type" value="Transcribed_RNA"/>
</dbReference>
<dbReference type="SMART" id="SM00773">
    <property type="entry name" value="WGR"/>
    <property type="match status" value="1"/>
</dbReference>
<evidence type="ECO:0000256" key="26">
    <source>
        <dbReference type="ARBA" id="ARBA00024347"/>
    </source>
</evidence>
<dbReference type="InterPro" id="IPR001357">
    <property type="entry name" value="BRCT_dom"/>
</dbReference>
<evidence type="ECO:0000256" key="31">
    <source>
        <dbReference type="ARBA" id="ARBA00071874"/>
    </source>
</evidence>
<evidence type="ECO:0000256" key="2">
    <source>
        <dbReference type="ARBA" id="ARBA00004514"/>
    </source>
</evidence>
<evidence type="ECO:0000259" key="36">
    <source>
        <dbReference type="PROSITE" id="PS51059"/>
    </source>
</evidence>
<dbReference type="FunFam" id="3.30.1740.10:FF:000004">
    <property type="entry name" value="Poly [ADP-ribose] polymerase"/>
    <property type="match status" value="1"/>
</dbReference>
<dbReference type="SUPFAM" id="SSF52113">
    <property type="entry name" value="BRCT domain"/>
    <property type="match status" value="1"/>
</dbReference>
<dbReference type="PROSITE" id="PS51059">
    <property type="entry name" value="PARP_CATALYTIC"/>
    <property type="match status" value="1"/>
</dbReference>
<evidence type="ECO:0000256" key="14">
    <source>
        <dbReference type="ARBA" id="ARBA00022737"/>
    </source>
</evidence>
<dbReference type="SMART" id="SM01335">
    <property type="entry name" value="PADR1"/>
    <property type="match status" value="1"/>
</dbReference>
<dbReference type="SMART" id="SM00292">
    <property type="entry name" value="BRCT"/>
    <property type="match status" value="1"/>
</dbReference>
<keyword evidence="5" id="KW-0158">Chromosome</keyword>
<evidence type="ECO:0000256" key="27">
    <source>
        <dbReference type="ARBA" id="ARBA00033987"/>
    </source>
</evidence>
<dbReference type="Pfam" id="PF00644">
    <property type="entry name" value="PARP"/>
    <property type="match status" value="1"/>
</dbReference>
<dbReference type="InterPro" id="IPR038650">
    <property type="entry name" value="PADR1_C_dom_sf"/>
</dbReference>
<dbReference type="InterPro" id="IPR036930">
    <property type="entry name" value="WGR_dom_sf"/>
</dbReference>
<dbReference type="InterPro" id="IPR050800">
    <property type="entry name" value="ARTD/PARP"/>
</dbReference>
<dbReference type="InterPro" id="IPR008893">
    <property type="entry name" value="WGR_domain"/>
</dbReference>
<keyword evidence="10 32" id="KW-0328">Glycosyltransferase</keyword>
<dbReference type="PROSITE" id="PS50064">
    <property type="entry name" value="ZF_PARP_2"/>
    <property type="match status" value="2"/>
</dbReference>
<dbReference type="Gene3D" id="3.40.50.10190">
    <property type="entry name" value="BRCT domain"/>
    <property type="match status" value="1"/>
</dbReference>
<dbReference type="PROSITE" id="PS51977">
    <property type="entry name" value="WGR"/>
    <property type="match status" value="1"/>
</dbReference>
<evidence type="ECO:0000256" key="23">
    <source>
        <dbReference type="ARBA" id="ARBA00023242"/>
    </source>
</evidence>
<keyword evidence="11 32" id="KW-0808">Transferase</keyword>
<evidence type="ECO:0000256" key="18">
    <source>
        <dbReference type="ARBA" id="ARBA00022859"/>
    </source>
</evidence>
<dbReference type="InterPro" id="IPR008288">
    <property type="entry name" value="PARP"/>
</dbReference>
<comment type="catalytic activity">
    <reaction evidence="24">
        <text>L-glutamyl-[protein] + NAD(+) = 5-O-(ADP-D-ribosyl)-L-glutamyl-[protein] + nicotinamide</text>
        <dbReference type="Rhea" id="RHEA:58224"/>
        <dbReference type="Rhea" id="RHEA-COMP:10208"/>
        <dbReference type="Rhea" id="RHEA-COMP:15089"/>
        <dbReference type="ChEBI" id="CHEBI:17154"/>
        <dbReference type="ChEBI" id="CHEBI:29973"/>
        <dbReference type="ChEBI" id="CHEBI:57540"/>
        <dbReference type="ChEBI" id="CHEBI:142540"/>
    </reaction>
    <physiologicalReaction direction="left-to-right" evidence="24">
        <dbReference type="Rhea" id="RHEA:58225"/>
    </physiologicalReaction>
</comment>
<accession>A0A0P4W0D4</accession>
<evidence type="ECO:0000256" key="33">
    <source>
        <dbReference type="SAM" id="MobiDB-lite"/>
    </source>
</evidence>
<dbReference type="Pfam" id="PF08063">
    <property type="entry name" value="Zn_ribbon_PADR1"/>
    <property type="match status" value="1"/>
</dbReference>
<keyword evidence="22" id="KW-0804">Transcription</keyword>
<evidence type="ECO:0000256" key="19">
    <source>
        <dbReference type="ARBA" id="ARBA00023015"/>
    </source>
</evidence>
<organism evidence="39">
    <name type="scientific">Scylla olivacea</name>
    <name type="common">Orange mud crab</name>
    <name type="synonym">Cancer olivacea</name>
    <dbReference type="NCBI Taxonomy" id="85551"/>
    <lineage>
        <taxon>Eukaryota</taxon>
        <taxon>Metazoa</taxon>
        <taxon>Ecdysozoa</taxon>
        <taxon>Arthropoda</taxon>
        <taxon>Crustacea</taxon>
        <taxon>Multicrustacea</taxon>
        <taxon>Malacostraca</taxon>
        <taxon>Eumalacostraca</taxon>
        <taxon>Eucarida</taxon>
        <taxon>Decapoda</taxon>
        <taxon>Pleocyemata</taxon>
        <taxon>Brachyura</taxon>
        <taxon>Eubrachyura</taxon>
        <taxon>Portunoidea</taxon>
        <taxon>Portunidae</taxon>
        <taxon>Portuninae</taxon>
        <taxon>Scylla</taxon>
    </lineage>
</organism>
<dbReference type="PROSITE" id="PS51060">
    <property type="entry name" value="PARP_ALPHA_HD"/>
    <property type="match status" value="1"/>
</dbReference>
<keyword evidence="19" id="KW-0805">Transcription regulation</keyword>
<name>A0A0P4W0D4_SCYOL</name>
<feature type="domain" description="WGR" evidence="38">
    <location>
        <begin position="520"/>
        <end position="616"/>
    </location>
</feature>
<dbReference type="GO" id="GO:0003677">
    <property type="term" value="F:DNA binding"/>
    <property type="evidence" value="ECO:0007669"/>
    <property type="project" value="UniProtKB-UniRule"/>
</dbReference>
<evidence type="ECO:0000256" key="20">
    <source>
        <dbReference type="ARBA" id="ARBA00023027"/>
    </source>
</evidence>
<dbReference type="InterPro" id="IPR049296">
    <property type="entry name" value="PARP1-like_PADR1_N"/>
</dbReference>
<feature type="domain" description="PARP catalytic" evidence="36">
    <location>
        <begin position="783"/>
        <end position="1007"/>
    </location>
</feature>
<dbReference type="GO" id="GO:0045087">
    <property type="term" value="P:innate immune response"/>
    <property type="evidence" value="ECO:0007669"/>
    <property type="project" value="UniProtKB-KW"/>
</dbReference>
<dbReference type="SUPFAM" id="SSF56399">
    <property type="entry name" value="ADP-ribosylation"/>
    <property type="match status" value="1"/>
</dbReference>
<comment type="catalytic activity">
    <reaction evidence="29">
        <text>L-tyrosyl-[protein] + NAD(+) = O-(ADP-D-ribosyl)-L-tyrosyl-[protein] + nicotinamide + H(+)</text>
        <dbReference type="Rhea" id="RHEA:58236"/>
        <dbReference type="Rhea" id="RHEA-COMP:10136"/>
        <dbReference type="Rhea" id="RHEA-COMP:15092"/>
        <dbReference type="ChEBI" id="CHEBI:15378"/>
        <dbReference type="ChEBI" id="CHEBI:17154"/>
        <dbReference type="ChEBI" id="CHEBI:46858"/>
        <dbReference type="ChEBI" id="CHEBI:57540"/>
        <dbReference type="ChEBI" id="CHEBI:142557"/>
    </reaction>
    <physiologicalReaction direction="left-to-right" evidence="29">
        <dbReference type="Rhea" id="RHEA:58237"/>
    </physiologicalReaction>
</comment>
<dbReference type="PROSITE" id="PS00347">
    <property type="entry name" value="ZF_PARP_1"/>
    <property type="match status" value="1"/>
</dbReference>
<dbReference type="Pfam" id="PF02877">
    <property type="entry name" value="PARP_reg"/>
    <property type="match status" value="1"/>
</dbReference>
<evidence type="ECO:0000256" key="21">
    <source>
        <dbReference type="ARBA" id="ARBA00023125"/>
    </source>
</evidence>
<evidence type="ECO:0000259" key="34">
    <source>
        <dbReference type="PROSITE" id="PS50064"/>
    </source>
</evidence>
<comment type="catalytic activity">
    <reaction evidence="25">
        <text>L-aspartyl-[protein] + NAD(+) = 4-O-(ADP-D-ribosyl)-L-aspartyl-[protein] + nicotinamide</text>
        <dbReference type="Rhea" id="RHEA:54424"/>
        <dbReference type="Rhea" id="RHEA-COMP:9867"/>
        <dbReference type="Rhea" id="RHEA-COMP:13832"/>
        <dbReference type="ChEBI" id="CHEBI:17154"/>
        <dbReference type="ChEBI" id="CHEBI:29961"/>
        <dbReference type="ChEBI" id="CHEBI:57540"/>
        <dbReference type="ChEBI" id="CHEBI:138102"/>
    </reaction>
    <physiologicalReaction direction="left-to-right" evidence="25">
        <dbReference type="Rhea" id="RHEA:54425"/>
    </physiologicalReaction>
</comment>
<keyword evidence="17 32" id="KW-0862">Zinc</keyword>
<evidence type="ECO:0000256" key="24">
    <source>
        <dbReference type="ARBA" id="ARBA00024159"/>
    </source>
</evidence>
<evidence type="ECO:0000313" key="39">
    <source>
        <dbReference type="EMBL" id="JAI61826.1"/>
    </source>
</evidence>
<evidence type="ECO:0000256" key="12">
    <source>
        <dbReference type="ARBA" id="ARBA00022695"/>
    </source>
</evidence>
<dbReference type="InterPro" id="IPR036957">
    <property type="entry name" value="Znf_PARP_sf"/>
</dbReference>
<comment type="catalytic activity">
    <reaction evidence="30">
        <text>L-seryl-[protein] + NAD(+) = O-(ADP-D-ribosyl)-L-seryl-[protein] + nicotinamide + H(+)</text>
        <dbReference type="Rhea" id="RHEA:58232"/>
        <dbReference type="Rhea" id="RHEA-COMP:9863"/>
        <dbReference type="Rhea" id="RHEA-COMP:15091"/>
        <dbReference type="ChEBI" id="CHEBI:15378"/>
        <dbReference type="ChEBI" id="CHEBI:17154"/>
        <dbReference type="ChEBI" id="CHEBI:29999"/>
        <dbReference type="ChEBI" id="CHEBI:57540"/>
        <dbReference type="ChEBI" id="CHEBI:142556"/>
    </reaction>
    <physiologicalReaction direction="left-to-right" evidence="30">
        <dbReference type="Rhea" id="RHEA:58233"/>
    </physiologicalReaction>
</comment>
<dbReference type="PANTHER" id="PTHR10459">
    <property type="entry name" value="DNA LIGASE"/>
    <property type="match status" value="1"/>
</dbReference>
<evidence type="ECO:0000256" key="13">
    <source>
        <dbReference type="ARBA" id="ARBA00022723"/>
    </source>
</evidence>
<feature type="domain" description="PARP alpha-helical" evidence="37">
    <location>
        <begin position="639"/>
        <end position="773"/>
    </location>
</feature>
<dbReference type="Pfam" id="PF05406">
    <property type="entry name" value="WGR"/>
    <property type="match status" value="1"/>
</dbReference>
<dbReference type="GO" id="GO:0051287">
    <property type="term" value="F:NAD binding"/>
    <property type="evidence" value="ECO:0007669"/>
    <property type="project" value="UniProtKB-UniRule"/>
</dbReference>
<evidence type="ECO:0000256" key="17">
    <source>
        <dbReference type="ARBA" id="ARBA00022833"/>
    </source>
</evidence>
<dbReference type="Pfam" id="PF00645">
    <property type="entry name" value="zf-PARP"/>
    <property type="match status" value="2"/>
</dbReference>
<keyword evidence="12" id="KW-0548">Nucleotidyltransferase</keyword>
<dbReference type="GO" id="GO:0005694">
    <property type="term" value="C:chromosome"/>
    <property type="evidence" value="ECO:0007669"/>
    <property type="project" value="UniProtKB-SubCell"/>
</dbReference>
<dbReference type="Gene3D" id="3.30.1740.10">
    <property type="entry name" value="Zinc finger, PARP-type"/>
    <property type="match status" value="2"/>
</dbReference>
<dbReference type="InterPro" id="IPR004102">
    <property type="entry name" value="Poly(ADP-ribose)pol_reg_dom"/>
</dbReference>
<evidence type="ECO:0000256" key="4">
    <source>
        <dbReference type="ARBA" id="ARBA00012020"/>
    </source>
</evidence>
<dbReference type="FunFam" id="1.20.142.10:FF:000001">
    <property type="entry name" value="Poly [ADP-ribose] polymerase"/>
    <property type="match status" value="1"/>
</dbReference>
<proteinExistence type="inferred from homology"/>
<dbReference type="GO" id="GO:0006302">
    <property type="term" value="P:double-strand break repair"/>
    <property type="evidence" value="ECO:0007669"/>
    <property type="project" value="TreeGrafter"/>
</dbReference>
<dbReference type="CDD" id="cd01437">
    <property type="entry name" value="parp_like"/>
    <property type="match status" value="1"/>
</dbReference>
<sequence length="1007" mass="113003">MDEELPFKAEYAKSGRASCRGCKQNIAKDSLRLAVMVQSPMFDGKVPHWYHQMCFFGKQRPKTVADIAHFDSLRWEDQQKIKAKVESGGGGGAPASTGSSGGKKGKKGKGAGNQGLNDYTIEYAKSGRATCRGCENKILKDEVRISKKDYDDERARMYGPVDRWHHVDCFIKKRTELEFYDSGEALPGFFTLSADDKKMIKEKLKKIEVKRKAEDEPDTATKKIKTEEEEIIRKQNKIMFQHRDALSNVLNKKLLSIILEDNEQYIPKGESKMLEVIVDIMAFGALEPCEVCHTEGFMYESGKGYVCHGNLTEWTKCTNIVKEPKRRPFKVPEELKEKVPYFSKYKFPGIGKRVWIDHGPTSAAMSRKKENGTTASDPNKPLEGMKFAIIGKKFSKDKKVLKEKVQELGGEVVKKVTKETAAVITTPDDIGGTEKNIAQAQSLDVHCVSEDFLDEVEKGGALLMIPKKSIASWGGNVQDRVFPTKSSKAESRFTKSIPDKQKFKLKGGAAVDPDSGLDEEAHVYQRGNKLYTCVLGMVNIMKGTNSYYKLQVLESDKKNSWWVFRSWGRIGTTIGNNKLESTEDANDAVTQFEALYEEKTGNRFSAKEFKKVPGCWFPLDIDYGQEEETASKPLVAGSKSKLPKPVQELVALIFDVDTMKKSLLEFEIDTKKMPLGKLSKKQIERAYRVLSEALDLMGKLDKKPAVDGDEAAASSQAAVNAQLLDCSNRFYTLIPHDFGMKTPPLLKDLELIKNKIAMLDNLSEIEIAYSLLKSEDDGDKGADPIDKHYRKLKTKVDVLDKSSDEFKMIQDYVKNTHATTHSHYSLVVDEAFKIERQGEKKRYKPFKQLHNRQLLWHGSRLTNFAGILSQGLRIAPPEAPVTGYMFGKGVYFADMVSKSANYCCTSKSNSTGLILLCEVALGNMYERLGAEYVEKLPANKHSTKGLGRTCPDPKATIKVEDGVEVPLGKGITSGVKNTSLLYNEYIVYDVAQINAKYLLKLDFQYKY</sequence>
<evidence type="ECO:0000256" key="9">
    <source>
        <dbReference type="ARBA" id="ARBA00022588"/>
    </source>
</evidence>
<dbReference type="CDD" id="cd08001">
    <property type="entry name" value="WGR_PARP1_like"/>
    <property type="match status" value="1"/>
</dbReference>
<dbReference type="GO" id="GO:0070212">
    <property type="term" value="P:protein poly-ADP-ribosylation"/>
    <property type="evidence" value="ECO:0007669"/>
    <property type="project" value="TreeGrafter"/>
</dbReference>
<evidence type="ECO:0000256" key="32">
    <source>
        <dbReference type="PIRNR" id="PIRNR000489"/>
    </source>
</evidence>
<evidence type="ECO:0000256" key="7">
    <source>
        <dbReference type="ARBA" id="ARBA00022499"/>
    </source>
</evidence>
<keyword evidence="18" id="KW-0391">Immunity</keyword>
<dbReference type="GO" id="GO:0016779">
    <property type="term" value="F:nucleotidyltransferase activity"/>
    <property type="evidence" value="ECO:0007669"/>
    <property type="project" value="UniProtKB-KW"/>
</dbReference>
<dbReference type="FunFam" id="3.90.228.10:FF:000002">
    <property type="entry name" value="Poly [ADP-ribose] polymerase"/>
    <property type="match status" value="1"/>
</dbReference>
<dbReference type="PROSITE" id="PS50172">
    <property type="entry name" value="BRCT"/>
    <property type="match status" value="1"/>
</dbReference>
<dbReference type="GO" id="GO:0005829">
    <property type="term" value="C:cytosol"/>
    <property type="evidence" value="ECO:0007669"/>
    <property type="project" value="UniProtKB-SubCell"/>
</dbReference>
<dbReference type="Gene3D" id="3.90.228.10">
    <property type="match status" value="1"/>
</dbReference>
<dbReference type="EMBL" id="GDRN01082473">
    <property type="protein sequence ID" value="JAI61827.1"/>
    <property type="molecule type" value="Transcribed_RNA"/>
</dbReference>
<keyword evidence="16" id="KW-0863">Zinc-finger</keyword>
<evidence type="ECO:0000259" key="37">
    <source>
        <dbReference type="PROSITE" id="PS51060"/>
    </source>
</evidence>
<evidence type="ECO:0000256" key="5">
    <source>
        <dbReference type="ARBA" id="ARBA00022454"/>
    </source>
</evidence>
<evidence type="ECO:0000256" key="8">
    <source>
        <dbReference type="ARBA" id="ARBA00022533"/>
    </source>
</evidence>
<evidence type="ECO:0000256" key="10">
    <source>
        <dbReference type="ARBA" id="ARBA00022676"/>
    </source>
</evidence>
<evidence type="ECO:0000256" key="30">
    <source>
        <dbReference type="ARBA" id="ARBA00048575"/>
    </source>
</evidence>
<dbReference type="PIRSF" id="PIRSF000489">
    <property type="entry name" value="NAD_ADPRT"/>
    <property type="match status" value="1"/>
</dbReference>
<feature type="domain" description="PARP-type" evidence="34">
    <location>
        <begin position="119"/>
        <end position="208"/>
    </location>
</feature>
<dbReference type="GO" id="GO:0008270">
    <property type="term" value="F:zinc ion binding"/>
    <property type="evidence" value="ECO:0007669"/>
    <property type="project" value="UniProtKB-KW"/>
</dbReference>
<comment type="catalytic activity">
    <reaction evidence="28">
        <text>L-histidyl-[protein] + NAD(+) = N(tele)-(ADP-D-ribosyl)-L-histidyl-[protein] + nicotinamide + H(+)</text>
        <dbReference type="Rhea" id="RHEA:72071"/>
        <dbReference type="Rhea" id="RHEA-COMP:9745"/>
        <dbReference type="Rhea" id="RHEA-COMP:18085"/>
        <dbReference type="ChEBI" id="CHEBI:15378"/>
        <dbReference type="ChEBI" id="CHEBI:17154"/>
        <dbReference type="ChEBI" id="CHEBI:29979"/>
        <dbReference type="ChEBI" id="CHEBI:57540"/>
        <dbReference type="ChEBI" id="CHEBI:191398"/>
    </reaction>
    <physiologicalReaction direction="left-to-right" evidence="28">
        <dbReference type="Rhea" id="RHEA:72072"/>
    </physiologicalReaction>
</comment>
<evidence type="ECO:0000256" key="16">
    <source>
        <dbReference type="ARBA" id="ARBA00022771"/>
    </source>
</evidence>
<keyword evidence="23 32" id="KW-0539">Nucleus</keyword>
<dbReference type="SUPFAM" id="SSF47587">
    <property type="entry name" value="Domain of poly(ADP-ribose) polymerase"/>
    <property type="match status" value="1"/>
</dbReference>
<dbReference type="Pfam" id="PF21728">
    <property type="entry name" value="PADR1_N"/>
    <property type="match status" value="1"/>
</dbReference>
<evidence type="ECO:0000256" key="22">
    <source>
        <dbReference type="ARBA" id="ARBA00023163"/>
    </source>
</evidence>
<evidence type="ECO:0000256" key="1">
    <source>
        <dbReference type="ARBA" id="ARBA00004286"/>
    </source>
</evidence>
<evidence type="ECO:0000256" key="28">
    <source>
        <dbReference type="ARBA" id="ARBA00048241"/>
    </source>
</evidence>
<feature type="region of interest" description="Disordered" evidence="33">
    <location>
        <begin position="84"/>
        <end position="111"/>
    </location>
</feature>
<evidence type="ECO:0000256" key="6">
    <source>
        <dbReference type="ARBA" id="ARBA00022490"/>
    </source>
</evidence>
<dbReference type="InterPro" id="IPR036616">
    <property type="entry name" value="Poly(ADP-ribose)pol_reg_dom_sf"/>
</dbReference>
<keyword evidence="13 32" id="KW-0479">Metal-binding</keyword>
<keyword evidence="9" id="KW-0399">Innate immunity</keyword>
<dbReference type="Gene3D" id="1.20.142.10">
    <property type="entry name" value="Poly(ADP-ribose) polymerase, regulatory domain"/>
    <property type="match status" value="1"/>
</dbReference>
<dbReference type="InterPro" id="IPR012982">
    <property type="entry name" value="PARP1-like_PADR1_Zn_ribbon"/>
</dbReference>
<dbReference type="InterPro" id="IPR012317">
    <property type="entry name" value="Poly(ADP-ribose)pol_cat_dom"/>
</dbReference>
<evidence type="ECO:0000256" key="15">
    <source>
        <dbReference type="ARBA" id="ARBA00022765"/>
    </source>
</evidence>
<comment type="catalytic activity">
    <reaction evidence="27 32">
        <text>NAD(+) + (ADP-D-ribosyl)n-acceptor = nicotinamide + (ADP-D-ribosyl)n+1-acceptor + H(+).</text>
        <dbReference type="EC" id="2.4.2.30"/>
    </reaction>
</comment>
<evidence type="ECO:0000259" key="35">
    <source>
        <dbReference type="PROSITE" id="PS50172"/>
    </source>
</evidence>
<protein>
    <recommendedName>
        <fullName evidence="31 32">Poly [ADP-ribose] polymerase</fullName>
        <ecNumber evidence="4 32">2.4.2.30</ecNumber>
    </recommendedName>
</protein>
<dbReference type="EC" id="2.4.2.30" evidence="4 32"/>
<keyword evidence="21 32" id="KW-0238">DNA-binding</keyword>
<dbReference type="InterPro" id="IPR036420">
    <property type="entry name" value="BRCT_dom_sf"/>
</dbReference>
<evidence type="ECO:0000256" key="3">
    <source>
        <dbReference type="ARBA" id="ARBA00004604"/>
    </source>
</evidence>